<organism evidence="3 4">
    <name type="scientific">Rhizopus stolonifer</name>
    <name type="common">Rhizopus nigricans</name>
    <dbReference type="NCBI Taxonomy" id="4846"/>
    <lineage>
        <taxon>Eukaryota</taxon>
        <taxon>Fungi</taxon>
        <taxon>Fungi incertae sedis</taxon>
        <taxon>Mucoromycota</taxon>
        <taxon>Mucoromycotina</taxon>
        <taxon>Mucoromycetes</taxon>
        <taxon>Mucorales</taxon>
        <taxon>Mucorineae</taxon>
        <taxon>Rhizopodaceae</taxon>
        <taxon>Rhizopus</taxon>
    </lineage>
</organism>
<evidence type="ECO:0000313" key="3">
    <source>
        <dbReference type="EMBL" id="RCI05685.1"/>
    </source>
</evidence>
<dbReference type="AlphaFoldDB" id="A0A367KU12"/>
<dbReference type="SUPFAM" id="SSF50998">
    <property type="entry name" value="Quinoprotein alcohol dehydrogenase-like"/>
    <property type="match status" value="1"/>
</dbReference>
<dbReference type="InterPro" id="IPR018391">
    <property type="entry name" value="PQQ_b-propeller_rpt"/>
</dbReference>
<protein>
    <recommendedName>
        <fullName evidence="2">Pyrrolo-quinoline quinone repeat domain-containing protein</fullName>
    </recommendedName>
</protein>
<keyword evidence="4" id="KW-1185">Reference proteome</keyword>
<accession>A0A367KU12</accession>
<feature type="domain" description="Pyrrolo-quinoline quinone repeat" evidence="2">
    <location>
        <begin position="36"/>
        <end position="224"/>
    </location>
</feature>
<evidence type="ECO:0000313" key="4">
    <source>
        <dbReference type="Proteomes" id="UP000253551"/>
    </source>
</evidence>
<dbReference type="OrthoDB" id="408177at2759"/>
<name>A0A367KU12_RHIST</name>
<evidence type="ECO:0000259" key="2">
    <source>
        <dbReference type="Pfam" id="PF13360"/>
    </source>
</evidence>
<dbReference type="InterPro" id="IPR015943">
    <property type="entry name" value="WD40/YVTN_repeat-like_dom_sf"/>
</dbReference>
<dbReference type="Gene3D" id="2.130.10.10">
    <property type="entry name" value="YVTN repeat-like/Quinoprotein amine dehydrogenase"/>
    <property type="match status" value="2"/>
</dbReference>
<evidence type="ECO:0000256" key="1">
    <source>
        <dbReference type="SAM" id="MobiDB-lite"/>
    </source>
</evidence>
<reference evidence="3 4" key="1">
    <citation type="journal article" date="2018" name="G3 (Bethesda)">
        <title>Phylogenetic and Phylogenomic Definition of Rhizopus Species.</title>
        <authorList>
            <person name="Gryganskyi A.P."/>
            <person name="Golan J."/>
            <person name="Dolatabadi S."/>
            <person name="Mondo S."/>
            <person name="Robb S."/>
            <person name="Idnurm A."/>
            <person name="Muszewska A."/>
            <person name="Steczkiewicz K."/>
            <person name="Masonjones S."/>
            <person name="Liao H.L."/>
            <person name="Gajdeczka M.T."/>
            <person name="Anike F."/>
            <person name="Vuek A."/>
            <person name="Anishchenko I.M."/>
            <person name="Voigt K."/>
            <person name="de Hoog G.S."/>
            <person name="Smith M.E."/>
            <person name="Heitman J."/>
            <person name="Vilgalys R."/>
            <person name="Stajich J.E."/>
        </authorList>
    </citation>
    <scope>NUCLEOTIDE SEQUENCE [LARGE SCALE GENOMIC DNA]</scope>
    <source>
        <strain evidence="3 4">LSU 92-RS-03</strain>
    </source>
</reference>
<dbReference type="EMBL" id="PJQM01000327">
    <property type="protein sequence ID" value="RCI05685.1"/>
    <property type="molecule type" value="Genomic_DNA"/>
</dbReference>
<comment type="caution">
    <text evidence="3">The sequence shown here is derived from an EMBL/GenBank/DDBJ whole genome shotgun (WGS) entry which is preliminary data.</text>
</comment>
<feature type="compositionally biased region" description="Basic and acidic residues" evidence="1">
    <location>
        <begin position="7"/>
        <end position="16"/>
    </location>
</feature>
<dbReference type="InterPro" id="IPR011047">
    <property type="entry name" value="Quinoprotein_ADH-like_sf"/>
</dbReference>
<feature type="region of interest" description="Disordered" evidence="1">
    <location>
        <begin position="1"/>
        <end position="24"/>
    </location>
</feature>
<sequence length="269" mass="29781">MNFFSSSEKRKSHQDDAGSDSGSIVQMEGTNFNRNDILICATNGKIYALHKRDGSRLWRAKFPTSAYGNIVSVFVTDYDDVIVGAVGKTACMKLMTGETKWINKMPGFGAEEVSVITTPSRFLRPLEITNNPNALPPSYGEEREALGEPIVFGCSRGKVMAMNSRTGEKLWEYNCPGGWYNVPVALVEPPSLEAGRPYQLIYVGSGKWVYCLRATTGQVMWSVKVTNAIFTLNYIALATPWSSRLAAESHTAFSQNPIAQARDNERKNE</sequence>
<dbReference type="SMART" id="SM00564">
    <property type="entry name" value="PQQ"/>
    <property type="match status" value="2"/>
</dbReference>
<gene>
    <name evidence="3" type="ORF">CU098_013285</name>
</gene>
<dbReference type="PANTHER" id="PTHR34512:SF30">
    <property type="entry name" value="OUTER MEMBRANE PROTEIN ASSEMBLY FACTOR BAMB"/>
    <property type="match status" value="1"/>
</dbReference>
<proteinExistence type="predicted"/>
<dbReference type="Pfam" id="PF13360">
    <property type="entry name" value="PQQ_2"/>
    <property type="match status" value="1"/>
</dbReference>
<dbReference type="InterPro" id="IPR002372">
    <property type="entry name" value="PQQ_rpt_dom"/>
</dbReference>
<dbReference type="PANTHER" id="PTHR34512">
    <property type="entry name" value="CELL SURFACE PROTEIN"/>
    <property type="match status" value="1"/>
</dbReference>
<dbReference type="Proteomes" id="UP000253551">
    <property type="component" value="Unassembled WGS sequence"/>
</dbReference>